<dbReference type="PANTHER" id="PTHR12609">
    <property type="entry name" value="MICROTUBULE ASSOCIATED PROTEIN XMAP215"/>
    <property type="match status" value="1"/>
</dbReference>
<keyword evidence="6" id="KW-0963">Cytoplasm</keyword>
<evidence type="ECO:0000259" key="18">
    <source>
        <dbReference type="SMART" id="SM01349"/>
    </source>
</evidence>
<evidence type="ECO:0000256" key="9">
    <source>
        <dbReference type="ARBA" id="ARBA00022737"/>
    </source>
</evidence>
<gene>
    <name evidence="19" type="primary">STU2</name>
    <name evidence="19" type="ORF">HDU87_008862</name>
</gene>
<accession>A0AAD5TC67</accession>
<reference evidence="19" key="1">
    <citation type="submission" date="2020-05" db="EMBL/GenBank/DDBJ databases">
        <title>Phylogenomic resolution of chytrid fungi.</title>
        <authorList>
            <person name="Stajich J.E."/>
            <person name="Amses K."/>
            <person name="Simmons R."/>
            <person name="Seto K."/>
            <person name="Myers J."/>
            <person name="Bonds A."/>
            <person name="Quandt C.A."/>
            <person name="Barry K."/>
            <person name="Liu P."/>
            <person name="Grigoriev I."/>
            <person name="Longcore J.E."/>
            <person name="James T.Y."/>
        </authorList>
    </citation>
    <scope>NUCLEOTIDE SEQUENCE</scope>
    <source>
        <strain evidence="19">JEL0379</strain>
    </source>
</reference>
<keyword evidence="5" id="KW-0158">Chromosome</keyword>
<dbReference type="FunFam" id="1.25.10.10:FF:000050">
    <property type="entry name" value="Cytoskeleton-associated protein 5 isoform X1"/>
    <property type="match status" value="1"/>
</dbReference>
<dbReference type="FunFam" id="1.25.10.10:FF:000068">
    <property type="entry name" value="cytoskeleton-associated protein 5 isoform X1"/>
    <property type="match status" value="1"/>
</dbReference>
<keyword evidence="7" id="KW-0132">Cell division</keyword>
<evidence type="ECO:0000256" key="8">
    <source>
        <dbReference type="ARBA" id="ARBA00022701"/>
    </source>
</evidence>
<feature type="region of interest" description="Disordered" evidence="17">
    <location>
        <begin position="234"/>
        <end position="258"/>
    </location>
</feature>
<dbReference type="GO" id="GO:1990571">
    <property type="term" value="P:meiotic centromere clustering"/>
    <property type="evidence" value="ECO:0007669"/>
    <property type="project" value="UniProtKB-ARBA"/>
</dbReference>
<dbReference type="EMBL" id="JADGJQ010000099">
    <property type="protein sequence ID" value="KAJ3170087.1"/>
    <property type="molecule type" value="Genomic_DNA"/>
</dbReference>
<feature type="region of interest" description="Disordered" evidence="17">
    <location>
        <begin position="1885"/>
        <end position="1957"/>
    </location>
</feature>
<evidence type="ECO:0000256" key="1">
    <source>
        <dbReference type="ARBA" id="ARBA00004300"/>
    </source>
</evidence>
<dbReference type="GO" id="GO:0000922">
    <property type="term" value="C:spindle pole"/>
    <property type="evidence" value="ECO:0007669"/>
    <property type="project" value="UniProtKB-SubCell"/>
</dbReference>
<evidence type="ECO:0000256" key="7">
    <source>
        <dbReference type="ARBA" id="ARBA00022618"/>
    </source>
</evidence>
<feature type="compositionally biased region" description="Low complexity" evidence="17">
    <location>
        <begin position="2169"/>
        <end position="2183"/>
    </location>
</feature>
<evidence type="ECO:0000256" key="5">
    <source>
        <dbReference type="ARBA" id="ARBA00022454"/>
    </source>
</evidence>
<keyword evidence="10" id="KW-0498">Mitosis</keyword>
<dbReference type="GO" id="GO:0000776">
    <property type="term" value="C:kinetochore"/>
    <property type="evidence" value="ECO:0007669"/>
    <property type="project" value="UniProtKB-KW"/>
</dbReference>
<comment type="similarity">
    <text evidence="15">Belongs to the TOG/XMAP215 family.</text>
</comment>
<comment type="similarity">
    <text evidence="4">Belongs to the CLASP family.</text>
</comment>
<feature type="compositionally biased region" description="Basic and acidic residues" evidence="17">
    <location>
        <begin position="1935"/>
        <end position="1951"/>
    </location>
</feature>
<feature type="domain" description="TOG" evidence="18">
    <location>
        <begin position="270"/>
        <end position="502"/>
    </location>
</feature>
<dbReference type="InterPro" id="IPR045110">
    <property type="entry name" value="XMAP215"/>
</dbReference>
<keyword evidence="8" id="KW-0493">Microtubule</keyword>
<dbReference type="GO" id="GO:0030951">
    <property type="term" value="P:establishment or maintenance of microtubule cytoskeleton polarity"/>
    <property type="evidence" value="ECO:0007669"/>
    <property type="project" value="InterPro"/>
</dbReference>
<proteinExistence type="inferred from homology"/>
<dbReference type="InterPro" id="IPR048491">
    <property type="entry name" value="XMAP215_CLASP_TOG"/>
</dbReference>
<evidence type="ECO:0000256" key="17">
    <source>
        <dbReference type="SAM" id="MobiDB-lite"/>
    </source>
</evidence>
<feature type="region of interest" description="Disordered" evidence="17">
    <location>
        <begin position="1076"/>
        <end position="1139"/>
    </location>
</feature>
<dbReference type="GO" id="GO:0051301">
    <property type="term" value="P:cell division"/>
    <property type="evidence" value="ECO:0007669"/>
    <property type="project" value="UniProtKB-KW"/>
</dbReference>
<evidence type="ECO:0000256" key="4">
    <source>
        <dbReference type="ARBA" id="ARBA00009549"/>
    </source>
</evidence>
<feature type="compositionally biased region" description="Low complexity" evidence="17">
    <location>
        <begin position="505"/>
        <end position="525"/>
    </location>
</feature>
<dbReference type="Proteomes" id="UP001212152">
    <property type="component" value="Unassembled WGS sequence"/>
</dbReference>
<feature type="repeat" description="HEAT" evidence="16">
    <location>
        <begin position="439"/>
        <end position="477"/>
    </location>
</feature>
<feature type="region of interest" description="Disordered" evidence="17">
    <location>
        <begin position="505"/>
        <end position="592"/>
    </location>
</feature>
<feature type="compositionally biased region" description="Low complexity" evidence="17">
    <location>
        <begin position="1893"/>
        <end position="1930"/>
    </location>
</feature>
<feature type="region of interest" description="Disordered" evidence="17">
    <location>
        <begin position="1425"/>
        <end position="1478"/>
    </location>
</feature>
<evidence type="ECO:0000256" key="11">
    <source>
        <dbReference type="ARBA" id="ARBA00022838"/>
    </source>
</evidence>
<evidence type="ECO:0000256" key="15">
    <source>
        <dbReference type="ARBA" id="ARBA00025722"/>
    </source>
</evidence>
<dbReference type="GO" id="GO:1990498">
    <property type="term" value="C:mitotic spindle microtubule"/>
    <property type="evidence" value="ECO:0007669"/>
    <property type="project" value="UniProtKB-ARBA"/>
</dbReference>
<evidence type="ECO:0000256" key="13">
    <source>
        <dbReference type="ARBA" id="ARBA00023306"/>
    </source>
</evidence>
<dbReference type="GO" id="GO:0046785">
    <property type="term" value="P:microtubule polymerization"/>
    <property type="evidence" value="ECO:0007669"/>
    <property type="project" value="InterPro"/>
</dbReference>
<feature type="compositionally biased region" description="Polar residues" evidence="17">
    <location>
        <begin position="2143"/>
        <end position="2153"/>
    </location>
</feature>
<sequence length="2237" mass="244033">MATDPDEDFTSLPLPERLAHKSWKARSGAYDELATLFGTLDPDDDAAYQKWREYLKKMVGDANAVAQENALAAVLAWVANAPSAAKTRSVIAPMVVDKTMGSNRAGTRQKGLDILLMYIEIDVAEPVIQEIIPGLDHKSPKNVSACVSAMRECLRLFGSPTVNVRPLLKQLSKIFDHKDKNVRAEGTLLALELYRWLGPAMSSSLNDLKPVQIKELQDQFEALPQEKATPERLLRSEQVRIQSLPPPEETNDEGGDAATVTEPEALDSYALAEPVNILDKLEKEFWTEVASKKWQERVAALKGLLEIAQQPRLADGRYGEVISILGKKMADVNMAVMLLSAQCIQAIAAGLRSHFAQYRGLVIHPLLEKFKEKKQNVVDILRDAVDAVYASVTLSEVIEDIVAYSAHKNPQVRSETLRWATRCLKTTRKAPAKPEIKALSEGLVKSLEDGDNVVRECAAEALGTLMKVVSERVLIAYLDKLDNIKQTKVKEFCDQAEVKVTAGAASKPAAASGSRRPASAPAPAKVARTTSPEQNKENASPQARAPARPNSIARAPTKSAAGAPTAAKKRPASAAVGSTTAPAASKPASKGDAPIVYKFSDDSALAYAVETFGEEAIKELSESAWKTRLAAANAILERLQTMPKETVECEAVVRALSTKPGWKESNFQVMSAMINTFQFLAKEISQFNTTAATIIIPGIADKLGDMKIKKVAGDCLSTIAEKLSFQFVLSQAYETFSQQKSPKVLADSLMWIQFTLLEFGTTGLKVRDLIEFLKVALGNTNASVRTNAITVLGTVRMFVGPDVRLFVQDVSPQLLQTIDAEFEKAAAKAPPAVTKQPPPAAENAGDDLFPRIDITVEVTSEVIDMLGDAQWKERKKGLDEVARVIEDSNKRIQPDLGNYLVPALKARLSDSNKNLGMSAVELIGNLAVAVGKPFERYAKVLVGPVTGMLVDQKAHVRGASLASLEKIYSAIGLDSMIGPCATALMAEQPQLRKDLLKWLGEKLEAGEKVPDLSPMVQPVLACLQDKTVEARKGAQTVLPFVVNQVGFETVRDRCADLFKGAALASVTPFLDALRPAKGAAPAPSAGARPGTPSKLRRATTSGPAPPISAAVPRRASAVPGKTTLSRASSALAPRRDTLDMQDDLDAPLLSSDSRAKDQRAAADRGMNKWTFDVPRPELVDLLAEQFQNQVSPAIHAQLFSTDHYKEKFFLAGLTAIDDPISNLPESLDKLATALSLESQELRARYLACADLILKYVTLRFFDTNTSMFLKCLELLDHLFALLDQEGYHMSDYEAAAFLPFFINKTGDPKETMRVKMRGIMKQLTRVYPASKLFNYLLKGLESKNARTRTECLEELASLVQRNSLAVCNPSKAFPLIVAQLADRDAGVRNGALAVISQAYSLVGEAVHKYLGKISEKDKSLIAERLKRMPASSRPASATIAPRRNEDSGRQSPGPRTGTGSRLGAGIGSPARSGSSKPAVNGVYVSLSGRSSPALMAADEPRGPSVLENAHQGSAPVGVQNYRQFSLNMDKPAGIRPPTRSFSPAQVSSRLQSFTPPGSPGMSNQLDRAGDVQAVPEPQFSPNPLSRTTSITTEATYQIDMLLTQITDNDVFVATSALKRLNRLLCQDIESVAPYLGACVPTLILQFRVTTAKIPFIDDPTKKYVRYLLNALVAVFNTTTTAQAVAQDHVEQLCSEIMKLINQPDVKKASELEDATSAILKSMNSLIIKILDKCNRNMMFYICLKVLMDCTDMLSTNDPSQRETALRRQDSPKRCLWKLVKICSANEINVGRLLRDVQDLFTERPLIHWQALQRETNLTEAAVPINIAKNICARLVQQLGSDIFNHMDELKEFDGYDWVSQYIKTAHTKYANEGFAFGSSGFGTPSQGSQLDLSSPAAATSSAPPGTSIPGSPRTSRTARASVPAPARPSSLAYEVTRDDRETTDVTNDRNSVRNHVKPGYLAGSEDAVRPTAQNGVHDTTTFARPTSLPSAVPPASVTDMVSALADVVDSFHKRWPEDRILQEHPLHTRIPVENLQRQIADLFVRLRIKEQLSEGMDELYALREKHPYAQAVIEQELGEANRFFRKYIMSQLAMKDAEVTGAPRAADLLVADSDRLLAAQRQQWENRPQFAASRINMSDESRQTLSRQGSRSAVDTPENIDQPLVNAASRLRSFPSSPRSGSGPPSPRAEDIRSVVDSAEEGRQAAARFAALKERLKDHHSTHQDWAGQLNGSDDTI</sequence>
<keyword evidence="14" id="KW-0137">Centromere</keyword>
<keyword evidence="9" id="KW-0677">Repeat</keyword>
<dbReference type="Pfam" id="PF21041">
    <property type="entry name" value="XMAP215_CLASP_TOG"/>
    <property type="match status" value="1"/>
</dbReference>
<dbReference type="InterPro" id="IPR021133">
    <property type="entry name" value="HEAT_type_2"/>
</dbReference>
<feature type="region of interest" description="Disordered" evidence="17">
    <location>
        <begin position="2128"/>
        <end position="2203"/>
    </location>
</feature>
<evidence type="ECO:0000313" key="20">
    <source>
        <dbReference type="Proteomes" id="UP001212152"/>
    </source>
</evidence>
<feature type="compositionally biased region" description="Polar residues" evidence="17">
    <location>
        <begin position="528"/>
        <end position="541"/>
    </location>
</feature>
<evidence type="ECO:0000256" key="12">
    <source>
        <dbReference type="ARBA" id="ARBA00023212"/>
    </source>
</evidence>
<dbReference type="GO" id="GO:0044732">
    <property type="term" value="C:mitotic spindle pole body"/>
    <property type="evidence" value="ECO:0007669"/>
    <property type="project" value="UniProtKB-ARBA"/>
</dbReference>
<evidence type="ECO:0000256" key="16">
    <source>
        <dbReference type="PROSITE-ProRule" id="PRU00103"/>
    </source>
</evidence>
<dbReference type="GO" id="GO:0099070">
    <property type="term" value="C:static microtubule bundle"/>
    <property type="evidence" value="ECO:0007669"/>
    <property type="project" value="UniProtKB-ARBA"/>
</dbReference>
<dbReference type="GO" id="GO:0000022">
    <property type="term" value="P:mitotic spindle elongation"/>
    <property type="evidence" value="ECO:0007669"/>
    <property type="project" value="UniProtKB-ARBA"/>
</dbReference>
<dbReference type="GO" id="GO:0061863">
    <property type="term" value="F:microtubule plus end polymerase"/>
    <property type="evidence" value="ECO:0007669"/>
    <property type="project" value="InterPro"/>
</dbReference>
<dbReference type="InterPro" id="IPR016024">
    <property type="entry name" value="ARM-type_fold"/>
</dbReference>
<comment type="subcellular location">
    <subcellularLocation>
        <location evidence="2">Chromosome</location>
        <location evidence="2">Centromere</location>
        <location evidence="2">Kinetochore</location>
    </subcellularLocation>
    <subcellularLocation>
        <location evidence="1">Cytoplasm</location>
        <location evidence="1">Cytoskeleton</location>
        <location evidence="1">Microtubule organizing center</location>
        <location evidence="1">Centrosome</location>
    </subcellularLocation>
    <subcellularLocation>
        <location evidence="3">Cytoplasm</location>
        <location evidence="3">Cytoskeleton</location>
        <location evidence="3">Spindle pole</location>
    </subcellularLocation>
</comment>
<comment type="caution">
    <text evidence="19">The sequence shown here is derived from an EMBL/GenBank/DDBJ whole genome shotgun (WGS) entry which is preliminary data.</text>
</comment>
<keyword evidence="13" id="KW-0131">Cell cycle</keyword>
<evidence type="ECO:0000256" key="10">
    <source>
        <dbReference type="ARBA" id="ARBA00022776"/>
    </source>
</evidence>
<dbReference type="Gene3D" id="1.25.10.10">
    <property type="entry name" value="Leucine-rich Repeat Variant"/>
    <property type="match status" value="5"/>
</dbReference>
<feature type="domain" description="TOG" evidence="18">
    <location>
        <begin position="1177"/>
        <end position="1434"/>
    </location>
</feature>
<feature type="domain" description="TOG" evidence="18">
    <location>
        <begin position="598"/>
        <end position="831"/>
    </location>
</feature>
<evidence type="ECO:0000313" key="19">
    <source>
        <dbReference type="EMBL" id="KAJ3170087.1"/>
    </source>
</evidence>
<keyword evidence="20" id="KW-1185">Reference proteome</keyword>
<dbReference type="FunFam" id="1.25.10.10:FF:000063">
    <property type="entry name" value="Putative cytoskeleton-associated protein 5"/>
    <property type="match status" value="1"/>
</dbReference>
<dbReference type="GO" id="GO:0051315">
    <property type="term" value="P:attachment of mitotic spindle microtubules to kinetochore"/>
    <property type="evidence" value="ECO:0007669"/>
    <property type="project" value="UniProtKB-ARBA"/>
</dbReference>
<dbReference type="SUPFAM" id="SSF48371">
    <property type="entry name" value="ARM repeat"/>
    <property type="match status" value="3"/>
</dbReference>
<dbReference type="Pfam" id="PF12348">
    <property type="entry name" value="CLASP_N"/>
    <property type="match status" value="1"/>
</dbReference>
<organism evidence="19 20">
    <name type="scientific">Geranomyces variabilis</name>
    <dbReference type="NCBI Taxonomy" id="109894"/>
    <lineage>
        <taxon>Eukaryota</taxon>
        <taxon>Fungi</taxon>
        <taxon>Fungi incertae sedis</taxon>
        <taxon>Chytridiomycota</taxon>
        <taxon>Chytridiomycota incertae sedis</taxon>
        <taxon>Chytridiomycetes</taxon>
        <taxon>Spizellomycetales</taxon>
        <taxon>Powellomycetaceae</taxon>
        <taxon>Geranomyces</taxon>
    </lineage>
</organism>
<keyword evidence="11" id="KW-0995">Kinetochore</keyword>
<evidence type="ECO:0000256" key="6">
    <source>
        <dbReference type="ARBA" id="ARBA00022490"/>
    </source>
</evidence>
<protein>
    <submittedName>
        <fullName evidence="19">Microtubule-associated protein, microtubule dynamics during spindle orientation</fullName>
    </submittedName>
</protein>
<dbReference type="InterPro" id="IPR024395">
    <property type="entry name" value="CLASP_N_dom"/>
</dbReference>
<feature type="compositionally biased region" description="Low complexity" evidence="17">
    <location>
        <begin position="577"/>
        <end position="591"/>
    </location>
</feature>
<feature type="region of interest" description="Disordered" evidence="17">
    <location>
        <begin position="2215"/>
        <end position="2237"/>
    </location>
</feature>
<dbReference type="PROSITE" id="PS50077">
    <property type="entry name" value="HEAT_REPEAT"/>
    <property type="match status" value="1"/>
</dbReference>
<evidence type="ECO:0000256" key="2">
    <source>
        <dbReference type="ARBA" id="ARBA00004629"/>
    </source>
</evidence>
<feature type="compositionally biased region" description="Low complexity" evidence="17">
    <location>
        <begin position="1076"/>
        <end position="1092"/>
    </location>
</feature>
<name>A0AAD5TC67_9FUNG</name>
<evidence type="ECO:0000256" key="3">
    <source>
        <dbReference type="ARBA" id="ARBA00004647"/>
    </source>
</evidence>
<dbReference type="Pfam" id="PF21040">
    <property type="entry name" value="CEP104-like_TOG"/>
    <property type="match status" value="1"/>
</dbReference>
<dbReference type="FunFam" id="1.25.10.10:FF:000019">
    <property type="entry name" value="Cytoskeleton-associated protein 5"/>
    <property type="match status" value="1"/>
</dbReference>
<dbReference type="GO" id="GO:0051010">
    <property type="term" value="F:microtubule plus-end binding"/>
    <property type="evidence" value="ECO:0007669"/>
    <property type="project" value="InterPro"/>
</dbReference>
<feature type="domain" description="TOG" evidence="18">
    <location>
        <begin position="847"/>
        <end position="1079"/>
    </location>
</feature>
<dbReference type="InterPro" id="IPR034085">
    <property type="entry name" value="TOG"/>
</dbReference>
<evidence type="ECO:0000256" key="14">
    <source>
        <dbReference type="ARBA" id="ARBA00023328"/>
    </source>
</evidence>
<dbReference type="SMART" id="SM01349">
    <property type="entry name" value="TOG"/>
    <property type="match status" value="5"/>
</dbReference>
<dbReference type="GO" id="GO:0005881">
    <property type="term" value="C:cytoplasmic microtubule"/>
    <property type="evidence" value="ECO:0007669"/>
    <property type="project" value="UniProtKB-ARBA"/>
</dbReference>
<feature type="domain" description="TOG" evidence="18">
    <location>
        <begin position="4"/>
        <end position="229"/>
    </location>
</feature>
<dbReference type="InterPro" id="IPR011989">
    <property type="entry name" value="ARM-like"/>
</dbReference>
<keyword evidence="12" id="KW-0206">Cytoskeleton</keyword>